<comment type="subcellular location">
    <subcellularLocation>
        <location evidence="1">Cell membrane</location>
        <topology evidence="1">Multi-pass membrane protein</topology>
    </subcellularLocation>
</comment>
<gene>
    <name evidence="9" type="ORF">FUAX_39860</name>
</gene>
<dbReference type="Pfam" id="PF12704">
    <property type="entry name" value="MacB_PCD"/>
    <property type="match status" value="2"/>
</dbReference>
<protein>
    <submittedName>
        <fullName evidence="9">ABC transporter substrate-binding protein</fullName>
    </submittedName>
</protein>
<keyword evidence="10" id="KW-1185">Reference proteome</keyword>
<keyword evidence="3 6" id="KW-0812">Transmembrane</keyword>
<keyword evidence="4 6" id="KW-1133">Transmembrane helix</keyword>
<dbReference type="InterPro" id="IPR025857">
    <property type="entry name" value="MacB_PCD"/>
</dbReference>
<feature type="domain" description="MacB-like periplasmic core" evidence="8">
    <location>
        <begin position="22"/>
        <end position="228"/>
    </location>
</feature>
<evidence type="ECO:0000256" key="6">
    <source>
        <dbReference type="SAM" id="Phobius"/>
    </source>
</evidence>
<evidence type="ECO:0000259" key="7">
    <source>
        <dbReference type="Pfam" id="PF02687"/>
    </source>
</evidence>
<dbReference type="Proteomes" id="UP001348817">
    <property type="component" value="Plasmid pFA1"/>
</dbReference>
<dbReference type="InterPro" id="IPR003838">
    <property type="entry name" value="ABC3_permease_C"/>
</dbReference>
<accession>A0AAU9DAI8</accession>
<keyword evidence="2" id="KW-1003">Cell membrane</keyword>
<evidence type="ECO:0000259" key="8">
    <source>
        <dbReference type="Pfam" id="PF12704"/>
    </source>
</evidence>
<feature type="domain" description="ABC3 transporter permease C-terminal" evidence="7">
    <location>
        <begin position="669"/>
        <end position="782"/>
    </location>
</feature>
<evidence type="ECO:0000256" key="1">
    <source>
        <dbReference type="ARBA" id="ARBA00004651"/>
    </source>
</evidence>
<evidence type="ECO:0000256" key="3">
    <source>
        <dbReference type="ARBA" id="ARBA00022692"/>
    </source>
</evidence>
<keyword evidence="9" id="KW-0614">Plasmid</keyword>
<geneLocation type="plasmid" evidence="9 10">
    <name>pFA1</name>
</geneLocation>
<feature type="transmembrane region" description="Helical" evidence="6">
    <location>
        <begin position="409"/>
        <end position="426"/>
    </location>
</feature>
<evidence type="ECO:0000256" key="5">
    <source>
        <dbReference type="ARBA" id="ARBA00023136"/>
    </source>
</evidence>
<dbReference type="EMBL" id="AP025315">
    <property type="protein sequence ID" value="BDD11554.1"/>
    <property type="molecule type" value="Genomic_DNA"/>
</dbReference>
<organism evidence="9 10">
    <name type="scientific">Fulvitalea axinellae</name>
    <dbReference type="NCBI Taxonomy" id="1182444"/>
    <lineage>
        <taxon>Bacteria</taxon>
        <taxon>Pseudomonadati</taxon>
        <taxon>Bacteroidota</taxon>
        <taxon>Cytophagia</taxon>
        <taxon>Cytophagales</taxon>
        <taxon>Persicobacteraceae</taxon>
        <taxon>Fulvitalea</taxon>
    </lineage>
</organism>
<evidence type="ECO:0000256" key="4">
    <source>
        <dbReference type="ARBA" id="ARBA00022989"/>
    </source>
</evidence>
<dbReference type="PANTHER" id="PTHR30572">
    <property type="entry name" value="MEMBRANE COMPONENT OF TRANSPORTER-RELATED"/>
    <property type="match status" value="1"/>
</dbReference>
<dbReference type="RefSeq" id="WP_338395042.1">
    <property type="nucleotide sequence ID" value="NZ_AP025315.1"/>
</dbReference>
<sequence>MLFYYLKISIRRLLRDKVYATVNILGLALAMMSSLLLFNYAYREWRTDKWHSDADNVYRVLQKGEKYVAGFPYDMLDMLRQGPPEILDGVRLLPVRRMVHYTDSGSVPVKAKVFETERSFFQVFDYSIGLGEVGNFEIGSKKAVISERIAKRLFGDRNPVGLQLPWKESGSKGEGHIVVAVMRGQSEISSLQADVFLTFNPKKKRSYAYETYLKLAEGVNPEEIQNRFPDFGQLEEVLGPLIRHRGEAWRLQAFKDIYLNSSDVFSYCRKQGSLFLVAGTFMVGLLILLIAWYNYGTIAGAISIKHKKTDRLRRYIGERTREVVLSHFLDTGIHILLASSLSLLFLPLFDKYVRSLLGDKQLLPFSYDQNFATVFILTLFLFWILLLASKYKMITFRNRTVKIKDSRTVVQFAIVLILLVCSTLFIKQLRFMSDHSGLRLENLVFTSLPSQSKIKGEWMEEVFRKEMMASGLALDYSIASPMPNPYQGAEGQRFHLLNRSETKLEGVAIQYGDDRFLSIYGIELLKGRNLDKKTFSFWRSEDPNLNKQRTSEALVNKKFIEKMGLKAPLGKKIVWGNMKFKIVGVINDFHHESFYGPIKPLVVFHDQIYQWADMAVIRAKPGKEEAVAEFAREQFEKHRQAKGQMFFYQVYDIANLYQSELYFGKTLALFTALGLFIVCLGLFGVSYFTAETRTKEIGIRKANGATTFEILRLLNSSTLKQVAVAFVIAVPIAYYAMGRWLENFAYKTEMSWWVFAGAGLLAGLVALATVSWQSWRAASREPVEALRYE</sequence>
<keyword evidence="5 6" id="KW-0472">Membrane</keyword>
<dbReference type="Pfam" id="PF02687">
    <property type="entry name" value="FtsX"/>
    <property type="match status" value="1"/>
</dbReference>
<feature type="transmembrane region" description="Helical" evidence="6">
    <location>
        <begin position="750"/>
        <end position="770"/>
    </location>
</feature>
<proteinExistence type="predicted"/>
<evidence type="ECO:0000313" key="10">
    <source>
        <dbReference type="Proteomes" id="UP001348817"/>
    </source>
</evidence>
<dbReference type="KEGG" id="fax:FUAX_39860"/>
<reference evidence="9 10" key="1">
    <citation type="submission" date="2021-12" db="EMBL/GenBank/DDBJ databases">
        <title>Genome sequencing of bacteria with rrn-lacking chromosome and rrn-plasmid.</title>
        <authorList>
            <person name="Anda M."/>
            <person name="Iwasaki W."/>
        </authorList>
    </citation>
    <scope>NUCLEOTIDE SEQUENCE [LARGE SCALE GENOMIC DNA]</scope>
    <source>
        <strain evidence="9 10">DSM 100852</strain>
        <plasmid evidence="9 10">pFA1</plasmid>
    </source>
</reference>
<evidence type="ECO:0000313" key="9">
    <source>
        <dbReference type="EMBL" id="BDD11554.1"/>
    </source>
</evidence>
<dbReference type="GO" id="GO:0005886">
    <property type="term" value="C:plasma membrane"/>
    <property type="evidence" value="ECO:0007669"/>
    <property type="project" value="UniProtKB-SubCell"/>
</dbReference>
<feature type="transmembrane region" description="Helical" evidence="6">
    <location>
        <begin position="20"/>
        <end position="42"/>
    </location>
</feature>
<dbReference type="GO" id="GO:0022857">
    <property type="term" value="F:transmembrane transporter activity"/>
    <property type="evidence" value="ECO:0007669"/>
    <property type="project" value="TreeGrafter"/>
</dbReference>
<dbReference type="AlphaFoldDB" id="A0AAU9DAI8"/>
<feature type="transmembrane region" description="Helical" evidence="6">
    <location>
        <begin position="274"/>
        <end position="302"/>
    </location>
</feature>
<feature type="domain" description="MacB-like periplasmic core" evidence="8">
    <location>
        <begin position="498"/>
        <end position="627"/>
    </location>
</feature>
<dbReference type="PANTHER" id="PTHR30572:SF18">
    <property type="entry name" value="ABC-TYPE MACROLIDE FAMILY EXPORT SYSTEM PERMEASE COMPONENT 2"/>
    <property type="match status" value="1"/>
</dbReference>
<feature type="transmembrane region" description="Helical" evidence="6">
    <location>
        <begin position="323"/>
        <end position="349"/>
    </location>
</feature>
<feature type="transmembrane region" description="Helical" evidence="6">
    <location>
        <begin position="722"/>
        <end position="738"/>
    </location>
</feature>
<evidence type="ECO:0000256" key="2">
    <source>
        <dbReference type="ARBA" id="ARBA00022475"/>
    </source>
</evidence>
<feature type="transmembrane region" description="Helical" evidence="6">
    <location>
        <begin position="667"/>
        <end position="690"/>
    </location>
</feature>
<dbReference type="InterPro" id="IPR050250">
    <property type="entry name" value="Macrolide_Exporter_MacB"/>
</dbReference>
<name>A0AAU9DAI8_9BACT</name>
<feature type="transmembrane region" description="Helical" evidence="6">
    <location>
        <begin position="369"/>
        <end position="388"/>
    </location>
</feature>